<gene>
    <name evidence="2" type="ORF">F511_31975</name>
</gene>
<keyword evidence="3" id="KW-1185">Reference proteome</keyword>
<name>A0A2Z7BTA3_9LAMI</name>
<feature type="region of interest" description="Disordered" evidence="1">
    <location>
        <begin position="151"/>
        <end position="189"/>
    </location>
</feature>
<evidence type="ECO:0000313" key="2">
    <source>
        <dbReference type="EMBL" id="KZV37536.1"/>
    </source>
</evidence>
<feature type="compositionally biased region" description="Low complexity" evidence="1">
    <location>
        <begin position="169"/>
        <end position="181"/>
    </location>
</feature>
<accession>A0A2Z7BTA3</accession>
<proteinExistence type="predicted"/>
<feature type="region of interest" description="Disordered" evidence="1">
    <location>
        <begin position="40"/>
        <end position="71"/>
    </location>
</feature>
<evidence type="ECO:0000313" key="3">
    <source>
        <dbReference type="Proteomes" id="UP000250235"/>
    </source>
</evidence>
<organism evidence="2 3">
    <name type="scientific">Dorcoceras hygrometricum</name>
    <dbReference type="NCBI Taxonomy" id="472368"/>
    <lineage>
        <taxon>Eukaryota</taxon>
        <taxon>Viridiplantae</taxon>
        <taxon>Streptophyta</taxon>
        <taxon>Embryophyta</taxon>
        <taxon>Tracheophyta</taxon>
        <taxon>Spermatophyta</taxon>
        <taxon>Magnoliopsida</taxon>
        <taxon>eudicotyledons</taxon>
        <taxon>Gunneridae</taxon>
        <taxon>Pentapetalae</taxon>
        <taxon>asterids</taxon>
        <taxon>lamiids</taxon>
        <taxon>Lamiales</taxon>
        <taxon>Gesneriaceae</taxon>
        <taxon>Didymocarpoideae</taxon>
        <taxon>Trichosporeae</taxon>
        <taxon>Loxocarpinae</taxon>
        <taxon>Dorcoceras</taxon>
    </lineage>
</organism>
<dbReference type="AlphaFoldDB" id="A0A2Z7BTA3"/>
<evidence type="ECO:0000256" key="1">
    <source>
        <dbReference type="SAM" id="MobiDB-lite"/>
    </source>
</evidence>
<dbReference type="Proteomes" id="UP000250235">
    <property type="component" value="Unassembled WGS sequence"/>
</dbReference>
<dbReference type="EMBL" id="KV002698">
    <property type="protein sequence ID" value="KZV37536.1"/>
    <property type="molecule type" value="Genomic_DNA"/>
</dbReference>
<protein>
    <submittedName>
        <fullName evidence="2">Uncharacterized protein</fullName>
    </submittedName>
</protein>
<sequence length="258" mass="28454">MLKHLLNTTHATDFTRTTAFQESRAKTRFDWFCHQPAASSQHQLTRQPAGLTRRPAGKLNNDDVSSNVSNQQEATAQTSSWYWKKAIAKQCRLNKSIRQRFAFALKIQQMACAMIKPAGSHSYLESAGSSLKDNQQANPTADDLAKQFQQQRFSSNDQAVTTQQRCKISNNANSAEATSSSPRKTNQAISSHATSKFSVGKTAVFALPKLCGNFSRILSQSSVQATVQQVQDLGRIRAIDLLPDFTPDSSQEPSTSVI</sequence>
<reference evidence="2 3" key="1">
    <citation type="journal article" date="2015" name="Proc. Natl. Acad. Sci. U.S.A.">
        <title>The resurrection genome of Boea hygrometrica: A blueprint for survival of dehydration.</title>
        <authorList>
            <person name="Xiao L."/>
            <person name="Yang G."/>
            <person name="Zhang L."/>
            <person name="Yang X."/>
            <person name="Zhao S."/>
            <person name="Ji Z."/>
            <person name="Zhou Q."/>
            <person name="Hu M."/>
            <person name="Wang Y."/>
            <person name="Chen M."/>
            <person name="Xu Y."/>
            <person name="Jin H."/>
            <person name="Xiao X."/>
            <person name="Hu G."/>
            <person name="Bao F."/>
            <person name="Hu Y."/>
            <person name="Wan P."/>
            <person name="Li L."/>
            <person name="Deng X."/>
            <person name="Kuang T."/>
            <person name="Xiang C."/>
            <person name="Zhu J.K."/>
            <person name="Oliver M.J."/>
            <person name="He Y."/>
        </authorList>
    </citation>
    <scope>NUCLEOTIDE SEQUENCE [LARGE SCALE GENOMIC DNA]</scope>
    <source>
        <strain evidence="3">cv. XS01</strain>
    </source>
</reference>
<feature type="compositionally biased region" description="Polar residues" evidence="1">
    <location>
        <begin position="151"/>
        <end position="168"/>
    </location>
</feature>